<dbReference type="OrthoDB" id="9771071at2"/>
<dbReference type="GO" id="GO:0019867">
    <property type="term" value="C:outer membrane"/>
    <property type="evidence" value="ECO:0007669"/>
    <property type="project" value="InterPro"/>
</dbReference>
<dbReference type="AlphaFoldDB" id="A0A2W7MWK7"/>
<dbReference type="Pfam" id="PF01103">
    <property type="entry name" value="Omp85"/>
    <property type="match status" value="1"/>
</dbReference>
<dbReference type="InterPro" id="IPR000184">
    <property type="entry name" value="Bac_surfAg_D15"/>
</dbReference>
<evidence type="ECO:0000256" key="1">
    <source>
        <dbReference type="ARBA" id="ARBA00004370"/>
    </source>
</evidence>
<keyword evidence="2" id="KW-0472">Membrane</keyword>
<dbReference type="Gene3D" id="2.40.160.50">
    <property type="entry name" value="membrane protein fhac: a member of the omp85/tpsb transporter family"/>
    <property type="match status" value="1"/>
</dbReference>
<gene>
    <name evidence="5" type="ORF">LX69_03377</name>
</gene>
<protein>
    <submittedName>
        <fullName evidence="5">Surface antigen-like protein</fullName>
    </submittedName>
</protein>
<evidence type="ECO:0000256" key="2">
    <source>
        <dbReference type="ARBA" id="ARBA00023136"/>
    </source>
</evidence>
<keyword evidence="6" id="KW-1185">Reference proteome</keyword>
<comment type="caution">
    <text evidence="5">The sequence shown here is derived from an EMBL/GenBank/DDBJ whole genome shotgun (WGS) entry which is preliminary data.</text>
</comment>
<feature type="chain" id="PRO_5016125969" evidence="3">
    <location>
        <begin position="23"/>
        <end position="388"/>
    </location>
</feature>
<organism evidence="5 6">
    <name type="scientific">Breznakibacter xylanolyticus</name>
    <dbReference type="NCBI Taxonomy" id="990"/>
    <lineage>
        <taxon>Bacteria</taxon>
        <taxon>Pseudomonadati</taxon>
        <taxon>Bacteroidota</taxon>
        <taxon>Bacteroidia</taxon>
        <taxon>Marinilabiliales</taxon>
        <taxon>Marinilabiliaceae</taxon>
        <taxon>Breznakibacter</taxon>
    </lineage>
</organism>
<dbReference type="EMBL" id="QKZK01000052">
    <property type="protein sequence ID" value="PZX10527.1"/>
    <property type="molecule type" value="Genomic_DNA"/>
</dbReference>
<reference evidence="5 6" key="1">
    <citation type="submission" date="2018-06" db="EMBL/GenBank/DDBJ databases">
        <title>Genomic Encyclopedia of Archaeal and Bacterial Type Strains, Phase II (KMG-II): from individual species to whole genera.</title>
        <authorList>
            <person name="Goeker M."/>
        </authorList>
    </citation>
    <scope>NUCLEOTIDE SEQUENCE [LARGE SCALE GENOMIC DNA]</scope>
    <source>
        <strain evidence="5 6">DSM 6779</strain>
    </source>
</reference>
<dbReference type="Proteomes" id="UP000249239">
    <property type="component" value="Unassembled WGS sequence"/>
</dbReference>
<name>A0A2W7MWK7_9BACT</name>
<feature type="domain" description="Bacterial surface antigen (D15)" evidence="4">
    <location>
        <begin position="206"/>
        <end position="371"/>
    </location>
</feature>
<keyword evidence="3" id="KW-0732">Signal</keyword>
<evidence type="ECO:0000259" key="4">
    <source>
        <dbReference type="Pfam" id="PF01103"/>
    </source>
</evidence>
<accession>A0A2W7MWK7</accession>
<evidence type="ECO:0000313" key="6">
    <source>
        <dbReference type="Proteomes" id="UP000249239"/>
    </source>
</evidence>
<evidence type="ECO:0000256" key="3">
    <source>
        <dbReference type="SAM" id="SignalP"/>
    </source>
</evidence>
<evidence type="ECO:0000313" key="5">
    <source>
        <dbReference type="EMBL" id="PZX10527.1"/>
    </source>
</evidence>
<proteinExistence type="predicted"/>
<feature type="signal peptide" evidence="3">
    <location>
        <begin position="1"/>
        <end position="22"/>
    </location>
</feature>
<comment type="subcellular location">
    <subcellularLocation>
        <location evidence="1">Membrane</location>
    </subcellularLocation>
</comment>
<sequence length="388" mass="43638">MGALRYISLCLLWCSLMMSLRSQEVDTMQQTGGGFMLRLSAFGEHAMDYLTFNRGRHSLVVFPVAGYSPVAKLELGVMPIWRIAPLSASGSSYYRPTTIATSLLASTTGMFEFEVDVETFTRQLWTAKLKSQFVYLPDRYYPIGNQAVDVDPIKYKAYRYRLEGHLMKGWREVFFYGVEVDAGFNEHHGRDGMMLPEEAVGSSGGWCNALGPMVALDTRDNPTWPERGVYVKMSSLFAGRFLGSEYRFEQYVFDGRLFVKPFRQDGILAAQLYVERGDGSIPFYKMPAIGGKAALRGISHPLKYINNNAWYGQAEYRRHLWWRFSGVVFGGVGASSADFSGAFDRVYGSVGAGLRIQVMPDQKLHLRIDYGVANGGDHGLYLTLRESF</sequence>